<dbReference type="RefSeq" id="WP_376766928.1">
    <property type="nucleotide sequence ID" value="NZ_BAAAYY010000007.1"/>
</dbReference>
<feature type="signal peptide" evidence="1">
    <location>
        <begin position="1"/>
        <end position="32"/>
    </location>
</feature>
<evidence type="ECO:0000313" key="2">
    <source>
        <dbReference type="EMBL" id="NYE45377.1"/>
    </source>
</evidence>
<accession>A0A852TQ23</accession>
<dbReference type="EMBL" id="JACCCC010000001">
    <property type="protein sequence ID" value="NYE45377.1"/>
    <property type="molecule type" value="Genomic_DNA"/>
</dbReference>
<keyword evidence="1" id="KW-0732">Signal</keyword>
<dbReference type="AlphaFoldDB" id="A0A852TQ23"/>
<evidence type="ECO:0000313" key="3">
    <source>
        <dbReference type="Proteomes" id="UP000589036"/>
    </source>
</evidence>
<dbReference type="Proteomes" id="UP000589036">
    <property type="component" value="Unassembled WGS sequence"/>
</dbReference>
<sequence length="128" mass="13709">MGSRHLVHRTSTVFLGLLPTAALIPVSSGTAAAGSVETMGGSGPYDAEYETTLDDWDRLPSDLPAFTGNLDVGYYGTFGEPNGGEYGRVGTAWLKWRLKGDEDAGREFVGSDCGLCSTDWDVRQKNLT</sequence>
<keyword evidence="3" id="KW-1185">Reference proteome</keyword>
<proteinExistence type="predicted"/>
<name>A0A852TQ23_9ACTN</name>
<gene>
    <name evidence="2" type="ORF">HDA32_000497</name>
</gene>
<dbReference type="Gene3D" id="3.40.50.1820">
    <property type="entry name" value="alpha/beta hydrolase"/>
    <property type="match status" value="1"/>
</dbReference>
<evidence type="ECO:0000256" key="1">
    <source>
        <dbReference type="SAM" id="SignalP"/>
    </source>
</evidence>
<organism evidence="2 3">
    <name type="scientific">Spinactinospora alkalitolerans</name>
    <dbReference type="NCBI Taxonomy" id="687207"/>
    <lineage>
        <taxon>Bacteria</taxon>
        <taxon>Bacillati</taxon>
        <taxon>Actinomycetota</taxon>
        <taxon>Actinomycetes</taxon>
        <taxon>Streptosporangiales</taxon>
        <taxon>Nocardiopsidaceae</taxon>
        <taxon>Spinactinospora</taxon>
    </lineage>
</organism>
<feature type="chain" id="PRO_5032823548" evidence="1">
    <location>
        <begin position="33"/>
        <end position="128"/>
    </location>
</feature>
<dbReference type="InterPro" id="IPR029058">
    <property type="entry name" value="AB_hydrolase_fold"/>
</dbReference>
<protein>
    <submittedName>
        <fullName evidence="2">Uncharacterized protein</fullName>
    </submittedName>
</protein>
<comment type="caution">
    <text evidence="2">The sequence shown here is derived from an EMBL/GenBank/DDBJ whole genome shotgun (WGS) entry which is preliminary data.</text>
</comment>
<reference evidence="2 3" key="1">
    <citation type="submission" date="2020-07" db="EMBL/GenBank/DDBJ databases">
        <title>Sequencing the genomes of 1000 actinobacteria strains.</title>
        <authorList>
            <person name="Klenk H.-P."/>
        </authorList>
    </citation>
    <scope>NUCLEOTIDE SEQUENCE [LARGE SCALE GENOMIC DNA]</scope>
    <source>
        <strain evidence="2 3">CXB654</strain>
    </source>
</reference>